<dbReference type="GO" id="GO:0005634">
    <property type="term" value="C:nucleus"/>
    <property type="evidence" value="ECO:0007669"/>
    <property type="project" value="TreeGrafter"/>
</dbReference>
<dbReference type="EMBL" id="JH431446">
    <property type="status" value="NOT_ANNOTATED_CDS"/>
    <property type="molecule type" value="Genomic_DNA"/>
</dbReference>
<dbReference type="Pfam" id="PF16366">
    <property type="entry name" value="CEBP_ZZ"/>
    <property type="match status" value="1"/>
</dbReference>
<dbReference type="GO" id="GO:0000900">
    <property type="term" value="F:mRNA regulatory element binding translation repressor activity"/>
    <property type="evidence" value="ECO:0007669"/>
    <property type="project" value="TreeGrafter"/>
</dbReference>
<accession>T1ISQ3</accession>
<dbReference type="InterPro" id="IPR012677">
    <property type="entry name" value="Nucleotide-bd_a/b_plait_sf"/>
</dbReference>
<feature type="compositionally biased region" description="Polar residues" evidence="11">
    <location>
        <begin position="61"/>
        <end position="76"/>
    </location>
</feature>
<reference evidence="13" key="2">
    <citation type="submission" date="2015-02" db="UniProtKB">
        <authorList>
            <consortium name="EnsemblMetazoa"/>
        </authorList>
    </citation>
    <scope>IDENTIFICATION</scope>
</reference>
<dbReference type="GO" id="GO:0046872">
    <property type="term" value="F:metal ion binding"/>
    <property type="evidence" value="ECO:0007669"/>
    <property type="project" value="UniProtKB-KW"/>
</dbReference>
<evidence type="ECO:0000256" key="7">
    <source>
        <dbReference type="ARBA" id="ARBA00022833"/>
    </source>
</evidence>
<protein>
    <recommendedName>
        <fullName evidence="12">RRM domain-containing protein</fullName>
    </recommendedName>
</protein>
<dbReference type="Pfam" id="PF16368">
    <property type="entry name" value="CEBP1_N"/>
    <property type="match status" value="1"/>
</dbReference>
<dbReference type="InterPro" id="IPR000504">
    <property type="entry name" value="RRM_dom"/>
</dbReference>
<dbReference type="PhylomeDB" id="T1ISQ3"/>
<sequence length="531" mass="58746">MPMHNVGSYPDFNYISDKSHLDGADSSQVNTVNLSGNTTRNVDLFHRLNAMLDNSVDINGMPTNVTDPSIGRRSSFSAQQGWSSGSNGSASPSASLGLAGNSLSRSITSGKFTDFQSLKMMQSGFLSSPSPSPPLAPYRAIRGPCYMSSEHGSPTLEQAFMMGYNEIRDSRSASPADSDSSGISSVDSTLSDLMNNLSLGSSPPIQTSLLGNNAFRDMDSMNLSSNLFTDHRWSNVNSLFMTNANDPNSIERAARLYRNAAALYDATCTWSGQLPNRIHKNPTYSCKVFLGGVPWDITEVALMTAFKPFGPIRIEWPGKENSLNPPKGYVYILFESEKQVKALLQVCTHDFSNGGNWYYKISSRRMRSKEVQVIPWILSDSNYVRCPSQRLDPSRTVFVGALHGMLTAEGLCHIMNDLFGGVVYSGIDTDKHKYPIGSGRVTFNNGKSYMKAVSAAFIEIKTVKFTKKVQVDPYLEDSMCSMCNTQQGPYFCRDISCFKYFCRTCWQWQHSLESLSHHKPLMRNSKTGCGR</sequence>
<dbReference type="InterPro" id="IPR032296">
    <property type="entry name" value="CEBP_ZZ"/>
</dbReference>
<dbReference type="GO" id="GO:0043005">
    <property type="term" value="C:neuron projection"/>
    <property type="evidence" value="ECO:0007669"/>
    <property type="project" value="TreeGrafter"/>
</dbReference>
<dbReference type="FunFam" id="4.10.640.40:FF:000002">
    <property type="entry name" value="Putative Cytoplasmic polyadenylation element-binding protein 1"/>
    <property type="match status" value="1"/>
</dbReference>
<proteinExistence type="inferred from homology"/>
<evidence type="ECO:0000256" key="9">
    <source>
        <dbReference type="ARBA" id="ARBA00022884"/>
    </source>
</evidence>
<dbReference type="CDD" id="cd12725">
    <property type="entry name" value="RRM2_CPEB1"/>
    <property type="match status" value="1"/>
</dbReference>
<dbReference type="Gene3D" id="4.10.640.40">
    <property type="entry name" value="Cytoplasmic polyadenylation element-binding protein, ZZ domain"/>
    <property type="match status" value="1"/>
</dbReference>
<dbReference type="GO" id="GO:0008135">
    <property type="term" value="F:translation factor activity, RNA binding"/>
    <property type="evidence" value="ECO:0007669"/>
    <property type="project" value="TreeGrafter"/>
</dbReference>
<dbReference type="GO" id="GO:0045202">
    <property type="term" value="C:synapse"/>
    <property type="evidence" value="ECO:0007669"/>
    <property type="project" value="TreeGrafter"/>
</dbReference>
<keyword evidence="7" id="KW-0862">Zinc</keyword>
<dbReference type="eggNOG" id="KOG0129">
    <property type="taxonomic scope" value="Eukaryota"/>
</dbReference>
<organism evidence="13 14">
    <name type="scientific">Strigamia maritima</name>
    <name type="common">European centipede</name>
    <name type="synonym">Geophilus maritimus</name>
    <dbReference type="NCBI Taxonomy" id="126957"/>
    <lineage>
        <taxon>Eukaryota</taxon>
        <taxon>Metazoa</taxon>
        <taxon>Ecdysozoa</taxon>
        <taxon>Arthropoda</taxon>
        <taxon>Myriapoda</taxon>
        <taxon>Chilopoda</taxon>
        <taxon>Pleurostigmophora</taxon>
        <taxon>Geophilomorpha</taxon>
        <taxon>Linotaeniidae</taxon>
        <taxon>Strigamia</taxon>
    </lineage>
</organism>
<dbReference type="InterPro" id="IPR038446">
    <property type="entry name" value="CEBP_ZZ_sf"/>
</dbReference>
<feature type="compositionally biased region" description="Low complexity" evidence="11">
    <location>
        <begin position="77"/>
        <end position="98"/>
    </location>
</feature>
<evidence type="ECO:0000256" key="5">
    <source>
        <dbReference type="ARBA" id="ARBA00022723"/>
    </source>
</evidence>
<dbReference type="GO" id="GO:0006397">
    <property type="term" value="P:mRNA processing"/>
    <property type="evidence" value="ECO:0007669"/>
    <property type="project" value="UniProtKB-KW"/>
</dbReference>
<dbReference type="FunFam" id="3.30.70.330:FF:000054">
    <property type="entry name" value="Cytoplasmic polyadenylation element-binding protein 1"/>
    <property type="match status" value="1"/>
</dbReference>
<dbReference type="GO" id="GO:0003730">
    <property type="term" value="F:mRNA 3'-UTR binding"/>
    <property type="evidence" value="ECO:0007669"/>
    <property type="project" value="InterPro"/>
</dbReference>
<evidence type="ECO:0000256" key="6">
    <source>
        <dbReference type="ARBA" id="ARBA00022737"/>
    </source>
</evidence>
<keyword evidence="3" id="KW-0963">Cytoplasm</keyword>
<feature type="domain" description="RRM" evidence="12">
    <location>
        <begin position="286"/>
        <end position="373"/>
    </location>
</feature>
<dbReference type="InterPro" id="IPR034819">
    <property type="entry name" value="CPEB"/>
</dbReference>
<dbReference type="Proteomes" id="UP000014500">
    <property type="component" value="Unassembled WGS sequence"/>
</dbReference>
<dbReference type="PROSITE" id="PS50102">
    <property type="entry name" value="RRM"/>
    <property type="match status" value="1"/>
</dbReference>
<evidence type="ECO:0000313" key="14">
    <source>
        <dbReference type="Proteomes" id="UP000014500"/>
    </source>
</evidence>
<evidence type="ECO:0000256" key="4">
    <source>
        <dbReference type="ARBA" id="ARBA00022664"/>
    </source>
</evidence>
<keyword evidence="9 10" id="KW-0694">RNA-binding</keyword>
<keyword evidence="5" id="KW-0479">Metal-binding</keyword>
<dbReference type="InterPro" id="IPR035979">
    <property type="entry name" value="RBD_domain_sf"/>
</dbReference>
<dbReference type="OMA" id="WDITEVA"/>
<comment type="similarity">
    <text evidence="2">Belongs to the RRM CPEB family.</text>
</comment>
<keyword evidence="6" id="KW-0677">Repeat</keyword>
<dbReference type="GO" id="GO:0043022">
    <property type="term" value="F:ribosome binding"/>
    <property type="evidence" value="ECO:0007669"/>
    <property type="project" value="TreeGrafter"/>
</dbReference>
<dbReference type="GO" id="GO:0005737">
    <property type="term" value="C:cytoplasm"/>
    <property type="evidence" value="ECO:0007669"/>
    <property type="project" value="UniProtKB-SubCell"/>
</dbReference>
<evidence type="ECO:0000256" key="2">
    <source>
        <dbReference type="ARBA" id="ARBA00010347"/>
    </source>
</evidence>
<comment type="subcellular location">
    <subcellularLocation>
        <location evidence="1">Cytoplasm</location>
    </subcellularLocation>
</comment>
<dbReference type="InterPro" id="IPR032292">
    <property type="entry name" value="CEBP1_N"/>
</dbReference>
<dbReference type="PANTHER" id="PTHR12566:SF9">
    <property type="entry name" value="CYTOPLASMIC POLYADENYLATION ELEMENT-BINDING PROTEIN 1"/>
    <property type="match status" value="1"/>
</dbReference>
<dbReference type="CDD" id="cd19757">
    <property type="entry name" value="Bbox1"/>
    <property type="match status" value="1"/>
</dbReference>
<dbReference type="GO" id="GO:2000766">
    <property type="term" value="P:negative regulation of cytoplasmic translation"/>
    <property type="evidence" value="ECO:0007669"/>
    <property type="project" value="TreeGrafter"/>
</dbReference>
<dbReference type="CDD" id="cd12723">
    <property type="entry name" value="RRM1_CPEB1"/>
    <property type="match status" value="1"/>
</dbReference>
<feature type="region of interest" description="Disordered" evidence="11">
    <location>
        <begin position="58"/>
        <end position="98"/>
    </location>
</feature>
<dbReference type="SMART" id="SM00360">
    <property type="entry name" value="RRM"/>
    <property type="match status" value="2"/>
</dbReference>
<evidence type="ECO:0000256" key="8">
    <source>
        <dbReference type="ARBA" id="ARBA00022845"/>
    </source>
</evidence>
<evidence type="ECO:0000313" key="13">
    <source>
        <dbReference type="EnsemblMetazoa" id="SMAR004137-PA"/>
    </source>
</evidence>
<dbReference type="HOGENOM" id="CLU_014948_1_1_1"/>
<evidence type="ECO:0000256" key="1">
    <source>
        <dbReference type="ARBA" id="ARBA00004496"/>
    </source>
</evidence>
<dbReference type="Pfam" id="PF16367">
    <property type="entry name" value="RRM_7"/>
    <property type="match status" value="1"/>
</dbReference>
<dbReference type="Gene3D" id="3.30.70.330">
    <property type="match status" value="2"/>
</dbReference>
<evidence type="ECO:0000256" key="11">
    <source>
        <dbReference type="SAM" id="MobiDB-lite"/>
    </source>
</evidence>
<dbReference type="STRING" id="126957.T1ISQ3"/>
<dbReference type="InterPro" id="IPR034977">
    <property type="entry name" value="CPEB1_RRM1"/>
</dbReference>
<keyword evidence="14" id="KW-1185">Reference proteome</keyword>
<dbReference type="FunFam" id="3.30.70.330:FF:000086">
    <property type="entry name" value="Putative Cytoplasmic polyadenylation element-binding protein 1"/>
    <property type="match status" value="1"/>
</dbReference>
<dbReference type="AlphaFoldDB" id="T1ISQ3"/>
<evidence type="ECO:0000256" key="3">
    <source>
        <dbReference type="ARBA" id="ARBA00022490"/>
    </source>
</evidence>
<keyword evidence="8" id="KW-0810">Translation regulation</keyword>
<evidence type="ECO:0000259" key="12">
    <source>
        <dbReference type="PROSITE" id="PS50102"/>
    </source>
</evidence>
<dbReference type="EnsemblMetazoa" id="SMAR004137-RA">
    <property type="protein sequence ID" value="SMAR004137-PA"/>
    <property type="gene ID" value="SMAR004137"/>
</dbReference>
<reference evidence="14" key="1">
    <citation type="submission" date="2011-05" db="EMBL/GenBank/DDBJ databases">
        <authorList>
            <person name="Richards S.R."/>
            <person name="Qu J."/>
            <person name="Jiang H."/>
            <person name="Jhangiani S.N."/>
            <person name="Agravi P."/>
            <person name="Goodspeed R."/>
            <person name="Gross S."/>
            <person name="Mandapat C."/>
            <person name="Jackson L."/>
            <person name="Mathew T."/>
            <person name="Pu L."/>
            <person name="Thornton R."/>
            <person name="Saada N."/>
            <person name="Wilczek-Boney K.B."/>
            <person name="Lee S."/>
            <person name="Kovar C."/>
            <person name="Wu Y."/>
            <person name="Scherer S.E."/>
            <person name="Worley K.C."/>
            <person name="Muzny D.M."/>
            <person name="Gibbs R."/>
        </authorList>
    </citation>
    <scope>NUCLEOTIDE SEQUENCE</scope>
    <source>
        <strain evidence="14">Brora</strain>
    </source>
</reference>
<evidence type="ECO:0000256" key="10">
    <source>
        <dbReference type="PROSITE-ProRule" id="PRU00176"/>
    </source>
</evidence>
<keyword evidence="4" id="KW-0507">mRNA processing</keyword>
<dbReference type="SUPFAM" id="SSF54928">
    <property type="entry name" value="RNA-binding domain, RBD"/>
    <property type="match status" value="1"/>
</dbReference>
<name>T1ISQ3_STRMM</name>
<dbReference type="PANTHER" id="PTHR12566">
    <property type="entry name" value="CYTOPLASMIC POLYADENYLATION ELEMENT BINDING PROTEIN CPEB"/>
    <property type="match status" value="1"/>
</dbReference>